<organism evidence="4">
    <name type="scientific">freshwater metagenome</name>
    <dbReference type="NCBI Taxonomy" id="449393"/>
    <lineage>
        <taxon>unclassified sequences</taxon>
        <taxon>metagenomes</taxon>
        <taxon>ecological metagenomes</taxon>
    </lineage>
</organism>
<name>A0A6J7E2Z4_9ZZZZ</name>
<evidence type="ECO:0000313" key="3">
    <source>
        <dbReference type="EMBL" id="CAB4832916.1"/>
    </source>
</evidence>
<dbReference type="AlphaFoldDB" id="A0A6J7E2Z4"/>
<evidence type="ECO:0000313" key="5">
    <source>
        <dbReference type="EMBL" id="CAB5033509.1"/>
    </source>
</evidence>
<gene>
    <name evidence="3" type="ORF">UFOPK3164_01396</name>
    <name evidence="4" type="ORF">UFOPK3427_01219</name>
    <name evidence="5" type="ORF">UFOPK4112_01934</name>
</gene>
<dbReference type="InterPro" id="IPR013099">
    <property type="entry name" value="K_chnl_dom"/>
</dbReference>
<feature type="transmembrane region" description="Helical" evidence="1">
    <location>
        <begin position="64"/>
        <end position="83"/>
    </location>
</feature>
<feature type="transmembrane region" description="Helical" evidence="1">
    <location>
        <begin position="223"/>
        <end position="241"/>
    </location>
</feature>
<feature type="transmembrane region" description="Helical" evidence="1">
    <location>
        <begin position="122"/>
        <end position="140"/>
    </location>
</feature>
<evidence type="ECO:0000313" key="4">
    <source>
        <dbReference type="EMBL" id="CAB4877427.1"/>
    </source>
</evidence>
<dbReference type="Gene3D" id="1.10.287.70">
    <property type="match status" value="1"/>
</dbReference>
<keyword evidence="1" id="KW-0812">Transmembrane</keyword>
<feature type="domain" description="Potassium channel" evidence="2">
    <location>
        <begin position="162"/>
        <end position="238"/>
    </location>
</feature>
<proteinExistence type="predicted"/>
<evidence type="ECO:0000256" key="1">
    <source>
        <dbReference type="SAM" id="Phobius"/>
    </source>
</evidence>
<dbReference type="EMBL" id="CAFABE010000080">
    <property type="protein sequence ID" value="CAB4832916.1"/>
    <property type="molecule type" value="Genomic_DNA"/>
</dbReference>
<evidence type="ECO:0000259" key="2">
    <source>
        <dbReference type="Pfam" id="PF07885"/>
    </source>
</evidence>
<dbReference type="Pfam" id="PF07885">
    <property type="entry name" value="Ion_trans_2"/>
    <property type="match status" value="1"/>
</dbReference>
<accession>A0A6J7E2Z4</accession>
<dbReference type="EMBL" id="CAFBLT010000001">
    <property type="protein sequence ID" value="CAB4877427.1"/>
    <property type="molecule type" value="Genomic_DNA"/>
</dbReference>
<feature type="transmembrane region" description="Helical" evidence="1">
    <location>
        <begin position="90"/>
        <end position="110"/>
    </location>
</feature>
<sequence>MDEIEEVEQKADELEKNKEVKKAAKRVGSRRAFQRMDPTSRYGTLFGLLLLTFILAGSLPTGRWSALVILIVESATLYMALVATGARRVLLYWAGAVIVFGILAGLTNAFHGSTELDKASATISVLLVIIAPLEIIRAVIVRRKVDIQTVMAALCFYVMIGLFFATLFHSLQETSGHAFFDQVNRGSVSDFLYYSFATLTTVGYGDLSASFPIGRTLSVAESMLGQLYLVTVVAVLVANLAPVKEMKLRHKKGTDDASTDSEESSSGS</sequence>
<dbReference type="PRINTS" id="PR00169">
    <property type="entry name" value="KCHANNEL"/>
</dbReference>
<keyword evidence="1" id="KW-1133">Transmembrane helix</keyword>
<reference evidence="4" key="1">
    <citation type="submission" date="2020-05" db="EMBL/GenBank/DDBJ databases">
        <authorList>
            <person name="Chiriac C."/>
            <person name="Salcher M."/>
            <person name="Ghai R."/>
            <person name="Kavagutti S V."/>
        </authorList>
    </citation>
    <scope>NUCLEOTIDE SEQUENCE</scope>
</reference>
<dbReference type="EMBL" id="CAFBPM010000044">
    <property type="protein sequence ID" value="CAB5033509.1"/>
    <property type="molecule type" value="Genomic_DNA"/>
</dbReference>
<keyword evidence="1" id="KW-0472">Membrane</keyword>
<feature type="transmembrane region" description="Helical" evidence="1">
    <location>
        <begin position="39"/>
        <end position="58"/>
    </location>
</feature>
<feature type="transmembrane region" description="Helical" evidence="1">
    <location>
        <begin position="152"/>
        <end position="171"/>
    </location>
</feature>
<protein>
    <submittedName>
        <fullName evidence="4">Unannotated protein</fullName>
    </submittedName>
</protein>
<dbReference type="SUPFAM" id="SSF81324">
    <property type="entry name" value="Voltage-gated potassium channels"/>
    <property type="match status" value="1"/>
</dbReference>